<evidence type="ECO:0000313" key="4">
    <source>
        <dbReference type="Proteomes" id="UP000037558"/>
    </source>
</evidence>
<dbReference type="Pfam" id="PF02481">
    <property type="entry name" value="DNA_processg_A"/>
    <property type="match status" value="1"/>
</dbReference>
<dbReference type="RefSeq" id="WP_053401717.1">
    <property type="nucleotide sequence ID" value="NZ_JAUKEN010000001.1"/>
</dbReference>
<dbReference type="PATRIC" id="fig|284581.3.peg.2616"/>
<dbReference type="InterPro" id="IPR003488">
    <property type="entry name" value="DprA"/>
</dbReference>
<keyword evidence="4" id="KW-1185">Reference proteome</keyword>
<evidence type="ECO:0000256" key="1">
    <source>
        <dbReference type="ARBA" id="ARBA00006525"/>
    </source>
</evidence>
<dbReference type="NCBIfam" id="TIGR00732">
    <property type="entry name" value="dprA"/>
    <property type="match status" value="1"/>
</dbReference>
<dbReference type="SUPFAM" id="SSF47781">
    <property type="entry name" value="RuvA domain 2-like"/>
    <property type="match status" value="1"/>
</dbReference>
<dbReference type="Proteomes" id="UP000037558">
    <property type="component" value="Unassembled WGS sequence"/>
</dbReference>
<reference evidence="4" key="1">
    <citation type="submission" date="2015-08" db="EMBL/GenBank/DDBJ databases">
        <title>Fjat-14210 dsm16467.</title>
        <authorList>
            <person name="Liu B."/>
            <person name="Wang J."/>
            <person name="Zhu Y."/>
            <person name="Liu G."/>
            <person name="Chen Q."/>
            <person name="Chen Z."/>
            <person name="Lan J."/>
            <person name="Che J."/>
            <person name="Ge C."/>
            <person name="Shi H."/>
            <person name="Pan Z."/>
            <person name="Liu X."/>
        </authorList>
    </citation>
    <scope>NUCLEOTIDE SEQUENCE [LARGE SCALE GENOMIC DNA]</scope>
    <source>
        <strain evidence="4">DSM 16467</strain>
    </source>
</reference>
<feature type="domain" description="Smf/DprA SLOG" evidence="2">
    <location>
        <begin position="80"/>
        <end position="286"/>
    </location>
</feature>
<dbReference type="EMBL" id="LILC01000013">
    <property type="protein sequence ID" value="KOO46621.1"/>
    <property type="molecule type" value="Genomic_DNA"/>
</dbReference>
<accession>A0A0M0L6C5</accession>
<dbReference type="InterPro" id="IPR057666">
    <property type="entry name" value="DrpA_SLOG"/>
</dbReference>
<dbReference type="PANTHER" id="PTHR43022:SF1">
    <property type="entry name" value="PROTEIN SMF"/>
    <property type="match status" value="1"/>
</dbReference>
<dbReference type="Gene3D" id="3.40.50.450">
    <property type="match status" value="1"/>
</dbReference>
<dbReference type="InterPro" id="IPR010994">
    <property type="entry name" value="RuvA_2-like"/>
</dbReference>
<dbReference type="GO" id="GO:0009294">
    <property type="term" value="P:DNA-mediated transformation"/>
    <property type="evidence" value="ECO:0007669"/>
    <property type="project" value="InterPro"/>
</dbReference>
<evidence type="ECO:0000259" key="2">
    <source>
        <dbReference type="Pfam" id="PF02481"/>
    </source>
</evidence>
<organism evidence="3 4">
    <name type="scientific">Priestia koreensis</name>
    <dbReference type="NCBI Taxonomy" id="284581"/>
    <lineage>
        <taxon>Bacteria</taxon>
        <taxon>Bacillati</taxon>
        <taxon>Bacillota</taxon>
        <taxon>Bacilli</taxon>
        <taxon>Bacillales</taxon>
        <taxon>Bacillaceae</taxon>
        <taxon>Priestia</taxon>
    </lineage>
</organism>
<evidence type="ECO:0000313" key="3">
    <source>
        <dbReference type="EMBL" id="KOO46621.1"/>
    </source>
</evidence>
<sequence>MDEYKQKLIHLTHCEHVGHKSIERMLKVDPSLSYLYSFSSAELQQIFQLPSQKIERIKNDLQTIPIQDILEKYKKQGISCISLNERDYPMLLKNIYDPPWLLYAYGHSKLLHHAKMLGVVGTRQPTEYGYKALQAILEPLVKKKWLVVSGLATGIDTAAHRLAIECGGQTVAVLGSGFYNMYPKQNQELASYIGKHHLLLSEYPPPQKPHPWQFPFRNRIISGLTRGTIVVEAKTRSGSFITADQALHQGREVFAVPGSILSEHSKGTHSLIQQGAKLITSAEDVEVEFSM</sequence>
<protein>
    <submittedName>
        <fullName evidence="3">DNA processing protein DprA</fullName>
    </submittedName>
</protein>
<proteinExistence type="inferred from homology"/>
<dbReference type="STRING" id="284581.AMD01_12475"/>
<comment type="similarity">
    <text evidence="1">Belongs to the DprA/Smf family.</text>
</comment>
<dbReference type="SUPFAM" id="SSF102405">
    <property type="entry name" value="MCP/YpsA-like"/>
    <property type="match status" value="1"/>
</dbReference>
<dbReference type="PANTHER" id="PTHR43022">
    <property type="entry name" value="PROTEIN SMF"/>
    <property type="match status" value="1"/>
</dbReference>
<dbReference type="AlphaFoldDB" id="A0A0M0L6C5"/>
<dbReference type="OrthoDB" id="9785707at2"/>
<comment type="caution">
    <text evidence="3">The sequence shown here is derived from an EMBL/GenBank/DDBJ whole genome shotgun (WGS) entry which is preliminary data.</text>
</comment>
<gene>
    <name evidence="3" type="ORF">AMD01_12475</name>
</gene>
<name>A0A0M0L6C5_9BACI</name>